<name>A0A8D5JHP8_9BACT</name>
<dbReference type="PANTHER" id="PTHR38776:SF1">
    <property type="entry name" value="MLTA-INTERACTING PROTEIN-RELATED"/>
    <property type="match status" value="1"/>
</dbReference>
<reference evidence="6" key="1">
    <citation type="submission" date="2020-09" db="EMBL/GenBank/DDBJ databases">
        <title>Desulfogranum mesoprofundum gen. nov., sp. nov., a novel mesophilic, sulfate-reducing chemolithoautotroph isolated from a deep-sea hydrothermal vent chimney in the Suiyo Seamount.</title>
        <authorList>
            <person name="Hashimoto Y."/>
            <person name="Nakagawa S."/>
        </authorList>
    </citation>
    <scope>NUCLEOTIDE SEQUENCE</scope>
    <source>
        <strain evidence="6">KT2</strain>
    </source>
</reference>
<evidence type="ECO:0000256" key="2">
    <source>
        <dbReference type="ARBA" id="ARBA00005722"/>
    </source>
</evidence>
<evidence type="ECO:0000256" key="4">
    <source>
        <dbReference type="ARBA" id="ARBA00023136"/>
    </source>
</evidence>
<comment type="similarity">
    <text evidence="2">Belongs to the MipA/OmpV family.</text>
</comment>
<keyword evidence="5" id="KW-0998">Cell outer membrane</keyword>
<keyword evidence="3" id="KW-0732">Signal</keyword>
<keyword evidence="4" id="KW-0472">Membrane</keyword>
<evidence type="ECO:0000256" key="5">
    <source>
        <dbReference type="ARBA" id="ARBA00023237"/>
    </source>
</evidence>
<gene>
    <name evidence="6" type="ORF">DGMP_24220</name>
</gene>
<keyword evidence="7" id="KW-1185">Reference proteome</keyword>
<sequence length="282" mass="30870">MMKNNPKTTSDTLQSSRAYLLFLIVLFIPFSACAEEIKEPQTTGVLRSYTILGLPLLSIDESLVMGLGVGFSTNPFKGVNDKTMPFPEITYQNGNFTLDFSGIGYTVYSSEGCEITLLGSWRSAPYDSTDSSYLKGMENRNFVIEGGASLTGETPIGSVGIVAMSDVTNNHNGQYVTVQYSLPFGSESWGIEPVIGVNWESKKIIGYYYGVRHSEVRDDRAFYDGKSTFTPFIGLNGGLKISDNIYLQGGVNYEFLGNGITESPLIDDKYVLSGSLSLSYSF</sequence>
<dbReference type="Pfam" id="PF06629">
    <property type="entry name" value="MipA"/>
    <property type="match status" value="1"/>
</dbReference>
<evidence type="ECO:0000256" key="3">
    <source>
        <dbReference type="ARBA" id="ARBA00022729"/>
    </source>
</evidence>
<proteinExistence type="inferred from homology"/>
<evidence type="ECO:0000313" key="6">
    <source>
        <dbReference type="EMBL" id="BCL61729.1"/>
    </source>
</evidence>
<evidence type="ECO:0000256" key="1">
    <source>
        <dbReference type="ARBA" id="ARBA00004442"/>
    </source>
</evidence>
<dbReference type="Proteomes" id="UP000826725">
    <property type="component" value="Chromosome"/>
</dbReference>
<dbReference type="KEGG" id="dbk:DGMP_24220"/>
<protein>
    <recommendedName>
        <fullName evidence="8">MipA/OmpV family protein</fullName>
    </recommendedName>
</protein>
<dbReference type="PANTHER" id="PTHR38776">
    <property type="entry name" value="MLTA-INTERACTING PROTEIN-RELATED"/>
    <property type="match status" value="1"/>
</dbReference>
<dbReference type="GO" id="GO:0009279">
    <property type="term" value="C:cell outer membrane"/>
    <property type="evidence" value="ECO:0007669"/>
    <property type="project" value="UniProtKB-SubCell"/>
</dbReference>
<comment type="subcellular location">
    <subcellularLocation>
        <location evidence="1">Cell outer membrane</location>
    </subcellularLocation>
</comment>
<evidence type="ECO:0000313" key="7">
    <source>
        <dbReference type="Proteomes" id="UP000826725"/>
    </source>
</evidence>
<organism evidence="6 7">
    <name type="scientific">Desulfomarina profundi</name>
    <dbReference type="NCBI Taxonomy" id="2772557"/>
    <lineage>
        <taxon>Bacteria</taxon>
        <taxon>Pseudomonadati</taxon>
        <taxon>Thermodesulfobacteriota</taxon>
        <taxon>Desulfobulbia</taxon>
        <taxon>Desulfobulbales</taxon>
        <taxon>Desulfobulbaceae</taxon>
        <taxon>Desulfomarina</taxon>
    </lineage>
</organism>
<dbReference type="AlphaFoldDB" id="A0A8D5JHP8"/>
<dbReference type="InterPro" id="IPR010583">
    <property type="entry name" value="MipA"/>
</dbReference>
<accession>A0A8D5JHP8</accession>
<dbReference type="EMBL" id="AP024086">
    <property type="protein sequence ID" value="BCL61729.1"/>
    <property type="molecule type" value="Genomic_DNA"/>
</dbReference>
<evidence type="ECO:0008006" key="8">
    <source>
        <dbReference type="Google" id="ProtNLM"/>
    </source>
</evidence>